<dbReference type="Proteomes" id="UP000317243">
    <property type="component" value="Unassembled WGS sequence"/>
</dbReference>
<evidence type="ECO:0000256" key="1">
    <source>
        <dbReference type="SAM" id="Phobius"/>
    </source>
</evidence>
<evidence type="ECO:0000313" key="3">
    <source>
        <dbReference type="Proteomes" id="UP000317243"/>
    </source>
</evidence>
<dbReference type="AlphaFoldDB" id="A0A5C5X7F6"/>
<feature type="transmembrane region" description="Helical" evidence="1">
    <location>
        <begin position="6"/>
        <end position="28"/>
    </location>
</feature>
<dbReference type="OrthoDB" id="9799456at2"/>
<reference evidence="2 3" key="1">
    <citation type="submission" date="2019-02" db="EMBL/GenBank/DDBJ databases">
        <title>Deep-cultivation of Planctomycetes and their phenomic and genomic characterization uncovers novel biology.</title>
        <authorList>
            <person name="Wiegand S."/>
            <person name="Jogler M."/>
            <person name="Boedeker C."/>
            <person name="Pinto D."/>
            <person name="Vollmers J."/>
            <person name="Rivas-Marin E."/>
            <person name="Kohn T."/>
            <person name="Peeters S.H."/>
            <person name="Heuer A."/>
            <person name="Rast P."/>
            <person name="Oberbeckmann S."/>
            <person name="Bunk B."/>
            <person name="Jeske O."/>
            <person name="Meyerdierks A."/>
            <person name="Storesund J.E."/>
            <person name="Kallscheuer N."/>
            <person name="Luecker S."/>
            <person name="Lage O.M."/>
            <person name="Pohl T."/>
            <person name="Merkel B.J."/>
            <person name="Hornburger P."/>
            <person name="Mueller R.-W."/>
            <person name="Bruemmer F."/>
            <person name="Labrenz M."/>
            <person name="Spormann A.M."/>
            <person name="Op Den Camp H."/>
            <person name="Overmann J."/>
            <person name="Amann R."/>
            <person name="Jetten M.S.M."/>
            <person name="Mascher T."/>
            <person name="Medema M.H."/>
            <person name="Devos D.P."/>
            <person name="Kaster A.-K."/>
            <person name="Ovreas L."/>
            <person name="Rohde M."/>
            <person name="Galperin M.Y."/>
            <person name="Jogler C."/>
        </authorList>
    </citation>
    <scope>NUCLEOTIDE SEQUENCE [LARGE SCALE GENOMIC DNA]</scope>
    <source>
        <strain evidence="2 3">KOR42</strain>
    </source>
</reference>
<comment type="caution">
    <text evidence="2">The sequence shown here is derived from an EMBL/GenBank/DDBJ whole genome shotgun (WGS) entry which is preliminary data.</text>
</comment>
<keyword evidence="1" id="KW-1133">Transmembrane helix</keyword>
<gene>
    <name evidence="2" type="ORF">KOR42_23730</name>
</gene>
<keyword evidence="1" id="KW-0472">Membrane</keyword>
<proteinExistence type="predicted"/>
<dbReference type="RefSeq" id="WP_146509747.1">
    <property type="nucleotide sequence ID" value="NZ_SIHI01000001.1"/>
</dbReference>
<sequence length="119" mass="12712">MNEVTLFNLSLVFTVSNALFYVSTWRLVNSMDAINKKFITDLERIRGGSSVECPACGDSFMVNCECAITDHALQCGECLGSGESQGSLQRCQTCDGSGACPWCDGVGTVPCYDCCVKGA</sequence>
<keyword evidence="1" id="KW-0812">Transmembrane</keyword>
<protein>
    <submittedName>
        <fullName evidence="2">Uncharacterized protein</fullName>
    </submittedName>
</protein>
<evidence type="ECO:0000313" key="2">
    <source>
        <dbReference type="EMBL" id="TWT58986.1"/>
    </source>
</evidence>
<organism evidence="2 3">
    <name type="scientific">Thalassoglobus neptunius</name>
    <dbReference type="NCBI Taxonomy" id="1938619"/>
    <lineage>
        <taxon>Bacteria</taxon>
        <taxon>Pseudomonadati</taxon>
        <taxon>Planctomycetota</taxon>
        <taxon>Planctomycetia</taxon>
        <taxon>Planctomycetales</taxon>
        <taxon>Planctomycetaceae</taxon>
        <taxon>Thalassoglobus</taxon>
    </lineage>
</organism>
<name>A0A5C5X7F6_9PLAN</name>
<dbReference type="EMBL" id="SIHI01000001">
    <property type="protein sequence ID" value="TWT58986.1"/>
    <property type="molecule type" value="Genomic_DNA"/>
</dbReference>
<accession>A0A5C5X7F6</accession>
<keyword evidence="3" id="KW-1185">Reference proteome</keyword>